<dbReference type="KEGG" id="cfer:D4Z93_03540"/>
<dbReference type="InterPro" id="IPR010982">
    <property type="entry name" value="Lambda_DNA-bd_dom_sf"/>
</dbReference>
<organism evidence="3 4">
    <name type="scientific">Clostridium fermenticellae</name>
    <dbReference type="NCBI Taxonomy" id="2068654"/>
    <lineage>
        <taxon>Bacteria</taxon>
        <taxon>Bacillati</taxon>
        <taxon>Bacillota</taxon>
        <taxon>Clostridia</taxon>
        <taxon>Eubacteriales</taxon>
        <taxon>Clostridiaceae</taxon>
        <taxon>Clostridium</taxon>
    </lineage>
</organism>
<dbReference type="SMART" id="SM00530">
    <property type="entry name" value="HTH_XRE"/>
    <property type="match status" value="1"/>
</dbReference>
<dbReference type="SUPFAM" id="SSF47413">
    <property type="entry name" value="lambda repressor-like DNA-binding domains"/>
    <property type="match status" value="1"/>
</dbReference>
<dbReference type="EMBL" id="CP032416">
    <property type="protein sequence ID" value="AYD39642.1"/>
    <property type="molecule type" value="Genomic_DNA"/>
</dbReference>
<sequence>MFMLSTNEIIGRNILKILNEKDIKQTQLAEKLNVSKQTLNKIIHGRRNISISEIKAICDALSVPMEKLTDEDILNEEQMEPIKLFMREVNRKEAKCGLMHAQNIMDMILFHSEIQEKEGILQEEWDD</sequence>
<protein>
    <submittedName>
        <fullName evidence="3">XRE family transcriptional regulator</fullName>
    </submittedName>
</protein>
<dbReference type="PANTHER" id="PTHR46797">
    <property type="entry name" value="HTH-TYPE TRANSCRIPTIONAL REGULATOR"/>
    <property type="match status" value="1"/>
</dbReference>
<feature type="domain" description="HTH cro/C1-type" evidence="2">
    <location>
        <begin position="14"/>
        <end position="68"/>
    </location>
</feature>
<dbReference type="Gene3D" id="1.10.260.40">
    <property type="entry name" value="lambda repressor-like DNA-binding domains"/>
    <property type="match status" value="1"/>
</dbReference>
<dbReference type="GO" id="GO:0003677">
    <property type="term" value="F:DNA binding"/>
    <property type="evidence" value="ECO:0007669"/>
    <property type="project" value="UniProtKB-KW"/>
</dbReference>
<keyword evidence="4" id="KW-1185">Reference proteome</keyword>
<evidence type="ECO:0000313" key="4">
    <source>
        <dbReference type="Proteomes" id="UP000266301"/>
    </source>
</evidence>
<dbReference type="InterPro" id="IPR001387">
    <property type="entry name" value="Cro/C1-type_HTH"/>
</dbReference>
<keyword evidence="1" id="KW-0238">DNA-binding</keyword>
<dbReference type="CDD" id="cd00093">
    <property type="entry name" value="HTH_XRE"/>
    <property type="match status" value="1"/>
</dbReference>
<dbReference type="GO" id="GO:0005829">
    <property type="term" value="C:cytosol"/>
    <property type="evidence" value="ECO:0007669"/>
    <property type="project" value="TreeGrafter"/>
</dbReference>
<dbReference type="Pfam" id="PF01381">
    <property type="entry name" value="HTH_3"/>
    <property type="match status" value="1"/>
</dbReference>
<dbReference type="PROSITE" id="PS50943">
    <property type="entry name" value="HTH_CROC1"/>
    <property type="match status" value="1"/>
</dbReference>
<dbReference type="Proteomes" id="UP000266301">
    <property type="component" value="Chromosome"/>
</dbReference>
<accession>A0A386H1T1</accession>
<reference evidence="3 4" key="1">
    <citation type="journal article" date="2019" name="Int. J. Syst. Evol. Microbiol.">
        <title>Clostridium fermenticellae sp. nov., isolated from the mud in a fermentation cellar for the production of the Chinese liquor, baijiu.</title>
        <authorList>
            <person name="Xu P.X."/>
            <person name="Chai L.J."/>
            <person name="Qiu T."/>
            <person name="Zhang X.J."/>
            <person name="Lu Z.M."/>
            <person name="Xiao C."/>
            <person name="Wang S.T."/>
            <person name="Shen C.H."/>
            <person name="Shi J.S."/>
            <person name="Xu Z.H."/>
        </authorList>
    </citation>
    <scope>NUCLEOTIDE SEQUENCE [LARGE SCALE GENOMIC DNA]</scope>
    <source>
        <strain evidence="3 4">JN500901</strain>
    </source>
</reference>
<gene>
    <name evidence="3" type="ORF">D4Z93_03540</name>
</gene>
<dbReference type="InterPro" id="IPR050807">
    <property type="entry name" value="TransReg_Diox_bact_type"/>
</dbReference>
<dbReference type="PANTHER" id="PTHR46797:SF1">
    <property type="entry name" value="METHYLPHOSPHONATE SYNTHASE"/>
    <property type="match status" value="1"/>
</dbReference>
<name>A0A386H1T1_9CLOT</name>
<evidence type="ECO:0000256" key="1">
    <source>
        <dbReference type="ARBA" id="ARBA00023125"/>
    </source>
</evidence>
<dbReference type="AlphaFoldDB" id="A0A386H1T1"/>
<evidence type="ECO:0000313" key="3">
    <source>
        <dbReference type="EMBL" id="AYD39642.1"/>
    </source>
</evidence>
<dbReference type="GO" id="GO:0003700">
    <property type="term" value="F:DNA-binding transcription factor activity"/>
    <property type="evidence" value="ECO:0007669"/>
    <property type="project" value="TreeGrafter"/>
</dbReference>
<dbReference type="OrthoDB" id="2111891at2"/>
<evidence type="ECO:0000259" key="2">
    <source>
        <dbReference type="PROSITE" id="PS50943"/>
    </source>
</evidence>
<proteinExistence type="predicted"/>